<evidence type="ECO:0000313" key="5">
    <source>
        <dbReference type="Proteomes" id="UP000262825"/>
    </source>
</evidence>
<evidence type="ECO:0000313" key="4">
    <source>
        <dbReference type="EMBL" id="SSD61821.1"/>
    </source>
</evidence>
<evidence type="ECO:0000256" key="1">
    <source>
        <dbReference type="ARBA" id="ARBA00007584"/>
    </source>
</evidence>
<evidence type="ECO:0000256" key="2">
    <source>
        <dbReference type="ARBA" id="ARBA00023054"/>
    </source>
</evidence>
<dbReference type="GO" id="GO:0019216">
    <property type="term" value="P:regulation of lipid metabolic process"/>
    <property type="evidence" value="ECO:0007669"/>
    <property type="project" value="TreeGrafter"/>
</dbReference>
<keyword evidence="2 3" id="KW-0175">Coiled coil</keyword>
<accession>A0A376BB47</accession>
<evidence type="ECO:0000256" key="3">
    <source>
        <dbReference type="SAM" id="Coils"/>
    </source>
</evidence>
<feature type="coiled-coil region" evidence="3">
    <location>
        <begin position="119"/>
        <end position="146"/>
    </location>
</feature>
<dbReference type="PANTHER" id="PTHR12499:SF0">
    <property type="entry name" value="OPTIC ATROPHY 3 PROTEIN"/>
    <property type="match status" value="1"/>
</dbReference>
<keyword evidence="5" id="KW-1185">Reference proteome</keyword>
<proteinExistence type="inferred from homology"/>
<dbReference type="PANTHER" id="PTHR12499">
    <property type="entry name" value="OPTIC ATROPHY 3 PROTEIN OPA3"/>
    <property type="match status" value="1"/>
</dbReference>
<dbReference type="GO" id="GO:0005739">
    <property type="term" value="C:mitochondrion"/>
    <property type="evidence" value="ECO:0007669"/>
    <property type="project" value="TreeGrafter"/>
</dbReference>
<dbReference type="InterPro" id="IPR010754">
    <property type="entry name" value="OPA3-like"/>
</dbReference>
<dbReference type="Proteomes" id="UP000262825">
    <property type="component" value="Unassembled WGS sequence"/>
</dbReference>
<gene>
    <name evidence="4" type="ORF">SCODWIG_03582</name>
</gene>
<protein>
    <submittedName>
        <fullName evidence="4">Related to OPA3-like protein</fullName>
    </submittedName>
</protein>
<dbReference type="AlphaFoldDB" id="A0A376BB47"/>
<reference evidence="5" key="1">
    <citation type="submission" date="2018-06" db="EMBL/GenBank/DDBJ databases">
        <authorList>
            <person name="Guldener U."/>
        </authorList>
    </citation>
    <scope>NUCLEOTIDE SEQUENCE [LARGE SCALE GENOMIC DNA]</scope>
    <source>
        <strain evidence="5">UTAD17</strain>
    </source>
</reference>
<name>A0A376BB47_9ASCO</name>
<dbReference type="VEuPathDB" id="FungiDB:SCODWIG_03582"/>
<dbReference type="Pfam" id="PF07047">
    <property type="entry name" value="OPA3"/>
    <property type="match status" value="1"/>
</dbReference>
<dbReference type="EMBL" id="UFAJ01000915">
    <property type="protein sequence ID" value="SSD61821.1"/>
    <property type="molecule type" value="Genomic_DNA"/>
</dbReference>
<sequence length="162" mass="18062">MSGAITIKLLALALRQVSRPIANIIKAQAKQHETFKKLCISFAQRMHKTDLAIKAKLTSTKHKGTGNNIKIKSVVRPLNDEKAVENGATILSELFVFSVAGGIVAFETIRQMKKESARREAVTNDIGILQEEIEDLKKQLKLQGEKNSLILSRINSEKRKEN</sequence>
<comment type="similarity">
    <text evidence="1">Belongs to the OPA3 family.</text>
</comment>
<organism evidence="4 5">
    <name type="scientific">Saccharomycodes ludwigii</name>
    <dbReference type="NCBI Taxonomy" id="36035"/>
    <lineage>
        <taxon>Eukaryota</taxon>
        <taxon>Fungi</taxon>
        <taxon>Dikarya</taxon>
        <taxon>Ascomycota</taxon>
        <taxon>Saccharomycotina</taxon>
        <taxon>Saccharomycetes</taxon>
        <taxon>Saccharomycodales</taxon>
        <taxon>Saccharomycodaceae</taxon>
        <taxon>Saccharomycodes</taxon>
    </lineage>
</organism>